<dbReference type="Proteomes" id="UP000499080">
    <property type="component" value="Unassembled WGS sequence"/>
</dbReference>
<accession>A0A4Y2DCP8</accession>
<comment type="caution">
    <text evidence="2">The sequence shown here is derived from an EMBL/GenBank/DDBJ whole genome shotgun (WGS) entry which is preliminary data.</text>
</comment>
<reference evidence="2 3" key="1">
    <citation type="journal article" date="2019" name="Sci. Rep.">
        <title>Orb-weaving spider Araneus ventricosus genome elucidates the spidroin gene catalogue.</title>
        <authorList>
            <person name="Kono N."/>
            <person name="Nakamura H."/>
            <person name="Ohtoshi R."/>
            <person name="Moran D.A.P."/>
            <person name="Shinohara A."/>
            <person name="Yoshida Y."/>
            <person name="Fujiwara M."/>
            <person name="Mori M."/>
            <person name="Tomita M."/>
            <person name="Arakawa K."/>
        </authorList>
    </citation>
    <scope>NUCLEOTIDE SEQUENCE [LARGE SCALE GENOMIC DNA]</scope>
</reference>
<feature type="region of interest" description="Disordered" evidence="1">
    <location>
        <begin position="36"/>
        <end position="63"/>
    </location>
</feature>
<dbReference type="EMBL" id="BGPR01000335">
    <property type="protein sequence ID" value="GBM13866.1"/>
    <property type="molecule type" value="Genomic_DNA"/>
</dbReference>
<keyword evidence="3" id="KW-1185">Reference proteome</keyword>
<feature type="region of interest" description="Disordered" evidence="1">
    <location>
        <begin position="78"/>
        <end position="108"/>
    </location>
</feature>
<evidence type="ECO:0000313" key="3">
    <source>
        <dbReference type="Proteomes" id="UP000499080"/>
    </source>
</evidence>
<feature type="compositionally biased region" description="Basic and acidic residues" evidence="1">
    <location>
        <begin position="46"/>
        <end position="63"/>
    </location>
</feature>
<evidence type="ECO:0000313" key="2">
    <source>
        <dbReference type="EMBL" id="GBM13866.1"/>
    </source>
</evidence>
<sequence length="108" mass="12061">MLQLYAVPQFPEGVILQQNGAPPHYGNIVRAFPEFPARRPPRLPKKKGEWAPKDARKAASAEEHQECGISIVFSRRAEHANDATAADGAKRRRKQSFGDGESHPLFEE</sequence>
<gene>
    <name evidence="2" type="ORF">AVEN_44123_1</name>
</gene>
<proteinExistence type="predicted"/>
<evidence type="ECO:0000256" key="1">
    <source>
        <dbReference type="SAM" id="MobiDB-lite"/>
    </source>
</evidence>
<organism evidence="2 3">
    <name type="scientific">Araneus ventricosus</name>
    <name type="common">Orbweaver spider</name>
    <name type="synonym">Epeira ventricosa</name>
    <dbReference type="NCBI Taxonomy" id="182803"/>
    <lineage>
        <taxon>Eukaryota</taxon>
        <taxon>Metazoa</taxon>
        <taxon>Ecdysozoa</taxon>
        <taxon>Arthropoda</taxon>
        <taxon>Chelicerata</taxon>
        <taxon>Arachnida</taxon>
        <taxon>Araneae</taxon>
        <taxon>Araneomorphae</taxon>
        <taxon>Entelegynae</taxon>
        <taxon>Araneoidea</taxon>
        <taxon>Araneidae</taxon>
        <taxon>Araneus</taxon>
    </lineage>
</organism>
<name>A0A4Y2DCP8_ARAVE</name>
<protein>
    <submittedName>
        <fullName evidence="2">Uncharacterized protein</fullName>
    </submittedName>
</protein>
<dbReference type="AlphaFoldDB" id="A0A4Y2DCP8"/>